<dbReference type="SMART" id="SM00768">
    <property type="entry name" value="X8"/>
    <property type="match status" value="1"/>
</dbReference>
<dbReference type="Proteomes" id="UP001454036">
    <property type="component" value="Unassembled WGS sequence"/>
</dbReference>
<keyword evidence="7" id="KW-0325">Glycoprotein</keyword>
<keyword evidence="6" id="KW-1015">Disulfide bond</keyword>
<evidence type="ECO:0000259" key="12">
    <source>
        <dbReference type="SMART" id="SM00768"/>
    </source>
</evidence>
<keyword evidence="2" id="KW-1003">Cell membrane</keyword>
<comment type="subcellular location">
    <subcellularLocation>
        <location evidence="1">Cell membrane</location>
        <topology evidence="1">Lipid-anchor</topology>
        <topology evidence="1">GPI-anchor</topology>
    </subcellularLocation>
</comment>
<feature type="domain" description="X8" evidence="12">
    <location>
        <begin position="21"/>
        <end position="106"/>
    </location>
</feature>
<dbReference type="AlphaFoldDB" id="A0AAV3RTN5"/>
<feature type="signal peptide" evidence="11">
    <location>
        <begin position="1"/>
        <end position="20"/>
    </location>
</feature>
<evidence type="ECO:0000256" key="9">
    <source>
        <dbReference type="SAM" id="MobiDB-lite"/>
    </source>
</evidence>
<accession>A0AAV3RTN5</accession>
<keyword evidence="10" id="KW-1133">Transmembrane helix</keyword>
<dbReference type="GO" id="GO:0009506">
    <property type="term" value="C:plasmodesma"/>
    <property type="evidence" value="ECO:0007669"/>
    <property type="project" value="UniProtKB-ARBA"/>
</dbReference>
<comment type="caution">
    <text evidence="13">The sequence shown here is derived from an EMBL/GenBank/DDBJ whole genome shotgun (WGS) entry which is preliminary data.</text>
</comment>
<reference evidence="13 14" key="1">
    <citation type="submission" date="2024-01" db="EMBL/GenBank/DDBJ databases">
        <title>The complete chloroplast genome sequence of Lithospermum erythrorhizon: insights into the phylogenetic relationship among Boraginaceae species and the maternal lineages of purple gromwells.</title>
        <authorList>
            <person name="Okada T."/>
            <person name="Watanabe K."/>
        </authorList>
    </citation>
    <scope>NUCLEOTIDE SEQUENCE [LARGE SCALE GENOMIC DNA]</scope>
</reference>
<protein>
    <recommendedName>
        <fullName evidence="12">X8 domain-containing protein</fullName>
    </recommendedName>
</protein>
<feature type="transmembrane region" description="Helical" evidence="10">
    <location>
        <begin position="221"/>
        <end position="243"/>
    </location>
</feature>
<dbReference type="FunFam" id="1.20.58.1040:FF:000001">
    <property type="entry name" value="Glucan endo-1,3-beta-glucosidase 4"/>
    <property type="match status" value="1"/>
</dbReference>
<evidence type="ECO:0000256" key="8">
    <source>
        <dbReference type="ARBA" id="ARBA00023288"/>
    </source>
</evidence>
<keyword evidence="4 11" id="KW-0732">Signal</keyword>
<dbReference type="Gene3D" id="1.20.58.1040">
    <property type="match status" value="1"/>
</dbReference>
<dbReference type="GO" id="GO:0005886">
    <property type="term" value="C:plasma membrane"/>
    <property type="evidence" value="ECO:0007669"/>
    <property type="project" value="UniProtKB-SubCell"/>
</dbReference>
<name>A0AAV3RTN5_LITER</name>
<feature type="compositionally biased region" description="Low complexity" evidence="9">
    <location>
        <begin position="147"/>
        <end position="159"/>
    </location>
</feature>
<gene>
    <name evidence="13" type="ORF">LIER_32082</name>
</gene>
<evidence type="ECO:0000256" key="10">
    <source>
        <dbReference type="SAM" id="Phobius"/>
    </source>
</evidence>
<keyword evidence="14" id="KW-1185">Reference proteome</keyword>
<evidence type="ECO:0000313" key="13">
    <source>
        <dbReference type="EMBL" id="GAA0184794.1"/>
    </source>
</evidence>
<evidence type="ECO:0000313" key="14">
    <source>
        <dbReference type="Proteomes" id="UP001454036"/>
    </source>
</evidence>
<dbReference type="Pfam" id="PF07983">
    <property type="entry name" value="X8"/>
    <property type="match status" value="1"/>
</dbReference>
<dbReference type="InterPro" id="IPR012946">
    <property type="entry name" value="X8"/>
</dbReference>
<dbReference type="GO" id="GO:0098552">
    <property type="term" value="C:side of membrane"/>
    <property type="evidence" value="ECO:0007669"/>
    <property type="project" value="UniProtKB-KW"/>
</dbReference>
<organism evidence="13 14">
    <name type="scientific">Lithospermum erythrorhizon</name>
    <name type="common">Purple gromwell</name>
    <name type="synonym">Lithospermum officinale var. erythrorhizon</name>
    <dbReference type="NCBI Taxonomy" id="34254"/>
    <lineage>
        <taxon>Eukaryota</taxon>
        <taxon>Viridiplantae</taxon>
        <taxon>Streptophyta</taxon>
        <taxon>Embryophyta</taxon>
        <taxon>Tracheophyta</taxon>
        <taxon>Spermatophyta</taxon>
        <taxon>Magnoliopsida</taxon>
        <taxon>eudicotyledons</taxon>
        <taxon>Gunneridae</taxon>
        <taxon>Pentapetalae</taxon>
        <taxon>asterids</taxon>
        <taxon>lamiids</taxon>
        <taxon>Boraginales</taxon>
        <taxon>Boraginaceae</taxon>
        <taxon>Boraginoideae</taxon>
        <taxon>Lithospermeae</taxon>
        <taxon>Lithospermum</taxon>
    </lineage>
</organism>
<evidence type="ECO:0000256" key="5">
    <source>
        <dbReference type="ARBA" id="ARBA00023136"/>
    </source>
</evidence>
<dbReference type="PANTHER" id="PTHR31044:SF60">
    <property type="entry name" value="PLASMODESMATA CALLOSE-BINDING PROTEIN 4"/>
    <property type="match status" value="1"/>
</dbReference>
<sequence length="244" mass="25322">MVVLFLYSILMLAIVGHSNAAYCVCKTGVGEAMLQKNIDYACGAGADCTPILQNGQCFNPNTIQDHCNWAVNSYYQKKAQMTGSCDFAGTAIVSTTPPSQSSSCVYPASPSFWIQLILDYAVGLFSFSQQPVSPKDSPEFSFHHCDTGTPTTNPGTPTTVNPPPGTPGTGTGTGTGTGGTNTGGNIIPGTSGGFPLAPTGSSYGGTDIPSSGMTLQQTSNLAIAISLVYFVIMVDAYNNVLLIM</sequence>
<evidence type="ECO:0000256" key="6">
    <source>
        <dbReference type="ARBA" id="ARBA00023157"/>
    </source>
</evidence>
<evidence type="ECO:0000256" key="2">
    <source>
        <dbReference type="ARBA" id="ARBA00022475"/>
    </source>
</evidence>
<evidence type="ECO:0000256" key="11">
    <source>
        <dbReference type="SAM" id="SignalP"/>
    </source>
</evidence>
<keyword evidence="3" id="KW-0336">GPI-anchor</keyword>
<evidence type="ECO:0000256" key="1">
    <source>
        <dbReference type="ARBA" id="ARBA00004609"/>
    </source>
</evidence>
<evidence type="ECO:0000256" key="4">
    <source>
        <dbReference type="ARBA" id="ARBA00022729"/>
    </source>
</evidence>
<dbReference type="EMBL" id="BAABME010012169">
    <property type="protein sequence ID" value="GAA0184794.1"/>
    <property type="molecule type" value="Genomic_DNA"/>
</dbReference>
<keyword evidence="10" id="KW-0812">Transmembrane</keyword>
<dbReference type="PANTHER" id="PTHR31044">
    <property type="entry name" value="BETA-1,3 GLUCANASE"/>
    <property type="match status" value="1"/>
</dbReference>
<keyword evidence="5 10" id="KW-0472">Membrane</keyword>
<feature type="compositionally biased region" description="Gly residues" evidence="9">
    <location>
        <begin position="167"/>
        <end position="182"/>
    </location>
</feature>
<feature type="chain" id="PRO_5044022381" description="X8 domain-containing protein" evidence="11">
    <location>
        <begin position="21"/>
        <end position="244"/>
    </location>
</feature>
<evidence type="ECO:0000256" key="3">
    <source>
        <dbReference type="ARBA" id="ARBA00022622"/>
    </source>
</evidence>
<evidence type="ECO:0000256" key="7">
    <source>
        <dbReference type="ARBA" id="ARBA00023180"/>
    </source>
</evidence>
<dbReference type="InterPro" id="IPR044788">
    <property type="entry name" value="X8_dom_prot"/>
</dbReference>
<proteinExistence type="predicted"/>
<keyword evidence="8" id="KW-0449">Lipoprotein</keyword>
<feature type="region of interest" description="Disordered" evidence="9">
    <location>
        <begin position="145"/>
        <end position="185"/>
    </location>
</feature>